<dbReference type="PANTHER" id="PTHR40980">
    <property type="entry name" value="PLUG DOMAIN-CONTAINING PROTEIN"/>
    <property type="match status" value="1"/>
</dbReference>
<feature type="compositionally biased region" description="Polar residues" evidence="6">
    <location>
        <begin position="13"/>
        <end position="24"/>
    </location>
</feature>
<protein>
    <submittedName>
        <fullName evidence="9">TonB-dependent receptor</fullName>
    </submittedName>
</protein>
<feature type="compositionally biased region" description="Low complexity" evidence="6">
    <location>
        <begin position="51"/>
        <end position="77"/>
    </location>
</feature>
<dbReference type="InterPro" id="IPR036942">
    <property type="entry name" value="Beta-barrel_TonB_sf"/>
</dbReference>
<accession>A0ABX5RS79</accession>
<dbReference type="EMBL" id="CP036401">
    <property type="protein sequence ID" value="QBI01480.1"/>
    <property type="molecule type" value="Genomic_DNA"/>
</dbReference>
<evidence type="ECO:0000256" key="3">
    <source>
        <dbReference type="ARBA" id="ARBA00023136"/>
    </source>
</evidence>
<keyword evidence="4" id="KW-0998">Cell outer membrane</keyword>
<evidence type="ECO:0000256" key="1">
    <source>
        <dbReference type="ARBA" id="ARBA00004442"/>
    </source>
</evidence>
<evidence type="ECO:0000256" key="5">
    <source>
        <dbReference type="RuleBase" id="RU003357"/>
    </source>
</evidence>
<feature type="domain" description="TonB-dependent receptor plug" evidence="8">
    <location>
        <begin position="137"/>
        <end position="238"/>
    </location>
</feature>
<dbReference type="Pfam" id="PF07715">
    <property type="entry name" value="Plug"/>
    <property type="match status" value="1"/>
</dbReference>
<dbReference type="Gene3D" id="2.170.130.10">
    <property type="entry name" value="TonB-dependent receptor, plug domain"/>
    <property type="match status" value="1"/>
</dbReference>
<feature type="compositionally biased region" description="Basic and acidic residues" evidence="6">
    <location>
        <begin position="1"/>
        <end position="12"/>
    </location>
</feature>
<proteinExistence type="inferred from homology"/>
<name>A0ABX5RS79_9BURK</name>
<dbReference type="Gene3D" id="2.40.170.20">
    <property type="entry name" value="TonB-dependent receptor, beta-barrel domain"/>
    <property type="match status" value="1"/>
</dbReference>
<dbReference type="SUPFAM" id="SSF56935">
    <property type="entry name" value="Porins"/>
    <property type="match status" value="1"/>
</dbReference>
<comment type="similarity">
    <text evidence="2 5">Belongs to the TonB-dependent receptor family.</text>
</comment>
<keyword evidence="5" id="KW-0798">TonB box</keyword>
<dbReference type="InterPro" id="IPR010104">
    <property type="entry name" value="TonB_rcpt_bac"/>
</dbReference>
<keyword evidence="10" id="KW-1185">Reference proteome</keyword>
<feature type="region of interest" description="Disordered" evidence="6">
    <location>
        <begin position="591"/>
        <end position="610"/>
    </location>
</feature>
<evidence type="ECO:0000256" key="2">
    <source>
        <dbReference type="ARBA" id="ARBA00009810"/>
    </source>
</evidence>
<keyword evidence="9" id="KW-0675">Receptor</keyword>
<dbReference type="InterPro" id="IPR012910">
    <property type="entry name" value="Plug_dom"/>
</dbReference>
<keyword evidence="3 5" id="KW-0472">Membrane</keyword>
<feature type="region of interest" description="Disordered" evidence="6">
    <location>
        <begin position="51"/>
        <end position="113"/>
    </location>
</feature>
<evidence type="ECO:0000313" key="9">
    <source>
        <dbReference type="EMBL" id="QBI01480.1"/>
    </source>
</evidence>
<evidence type="ECO:0000256" key="4">
    <source>
        <dbReference type="ARBA" id="ARBA00023237"/>
    </source>
</evidence>
<dbReference type="Pfam" id="PF00593">
    <property type="entry name" value="TonB_dep_Rec_b-barrel"/>
    <property type="match status" value="1"/>
</dbReference>
<dbReference type="Proteomes" id="UP000292307">
    <property type="component" value="Chromosome"/>
</dbReference>
<dbReference type="NCBIfam" id="TIGR01782">
    <property type="entry name" value="TonB-Xanth-Caul"/>
    <property type="match status" value="1"/>
</dbReference>
<organism evidence="9 10">
    <name type="scientific">Pseudoduganella albidiflava</name>
    <dbReference type="NCBI Taxonomy" id="321983"/>
    <lineage>
        <taxon>Bacteria</taxon>
        <taxon>Pseudomonadati</taxon>
        <taxon>Pseudomonadota</taxon>
        <taxon>Betaproteobacteria</taxon>
        <taxon>Burkholderiales</taxon>
        <taxon>Oxalobacteraceae</taxon>
        <taxon>Telluria group</taxon>
        <taxon>Pseudoduganella</taxon>
    </lineage>
</organism>
<evidence type="ECO:0000256" key="6">
    <source>
        <dbReference type="SAM" id="MobiDB-lite"/>
    </source>
</evidence>
<sequence length="994" mass="109063">MNSLSEFRRMDQIRTSTSRMNMSQMKMSRMRRAVAAAMCVLAAGSVAAQQAGAQDNQQRNQQNSQQNNQQNSAQAVPLPAPQPPQDASGQPVAAEYTSGQPAPAQDTGAGAAVQGGPIATVEVTGIRRSIRSAEQIKRDATQVVDSINADDIGKFPDRAAGDALQRIAGVQVGRDRGETSTVTIRGLPDVVTSLDGNDIFTGRGRRLSYQDLPVQSIAGMDVYKSATANQPEGGIAGAVNIRLRAPFDYKGQTVTGYLENRRQKINGSEAAETRNSPGGGVLYSNRWKTDVGEMGFLFDAAYNKEHWGYPVQWVDRPDRIFSVSPDGTAVRLNDDQPLAPLKAGDTLGNLPQVGGIYNGGVRERFSGHGAFQWKINPKLDFTTQYLGTGYRARSQVDYILGIVGWAPRLNSVVLGERGCDTPQGQICPILSANAPPAQYGPTPYDWDPYMATSAWGVQERTNTHYLNSTLRFRDGPWDVTTGLAFTHSKFIQDRVIVDQQIPNATVGVYTYGADGHGGYASVTTPTSATPLRDPNEFVLRGLVQNWEESLGKQTQWRTDATYKLSEGFLRAVNVGLRLSSRSTSYHSAEAARDIDKRATPRSPGDVFGPGFETLSPGVDRLGGQYYVPSRDFLLDQTDQVRAAYGFPAGRVPDDPNRQFEQRERSTAAYLSARWQTTVGGLDVSGDAGVRVVHVKRKLEGTSRVGNVITPIDLSTSENNYLPNLSALVGWREDLQSHFSVGKTLTRPDFLRLNPALSLIPPTVNAPGTGSAGNAALAPTKSTNLDATLEYYFQGNGYAQLALFHRDFTGYLQDYTQDEIIDGQRYRVTRPQNSGQGTLKGFEFGTQKFFDFLPGFWSGFGAQYNFTWIDADNETRLDVNSDVLTKGRLIDVAKKSHNLALLYEGHGLTGRLAATRRGDYVEQIAEPRFLQDRVVKASTYVDLSLSYELTKNVSLQFDAINLTKEKYESYVGDPVRPRDIRYTPTTYGVGLRFKL</sequence>
<dbReference type="InterPro" id="IPR000531">
    <property type="entry name" value="Beta-barrel_TonB"/>
</dbReference>
<gene>
    <name evidence="9" type="ORF">EYF70_11935</name>
</gene>
<dbReference type="PANTHER" id="PTHR40980:SF3">
    <property type="entry name" value="TONB-DEPENDENT RECEPTOR-LIKE BETA-BARREL DOMAIN-CONTAINING PROTEIN"/>
    <property type="match status" value="1"/>
</dbReference>
<dbReference type="InterPro" id="IPR037066">
    <property type="entry name" value="Plug_dom_sf"/>
</dbReference>
<reference evidence="9 10" key="1">
    <citation type="submission" date="2019-02" db="EMBL/GenBank/DDBJ databases">
        <title>Draft Genome Sequences of Six Type Strains of the Genus Massilia.</title>
        <authorList>
            <person name="Miess H."/>
            <person name="Frediansyhah A."/>
            <person name="Gross H."/>
        </authorList>
    </citation>
    <scope>NUCLEOTIDE SEQUENCE [LARGE SCALE GENOMIC DNA]</scope>
    <source>
        <strain evidence="9 10">DSM 17472</strain>
    </source>
</reference>
<evidence type="ECO:0000259" key="8">
    <source>
        <dbReference type="Pfam" id="PF07715"/>
    </source>
</evidence>
<feature type="region of interest" description="Disordered" evidence="6">
    <location>
        <begin position="1"/>
        <end position="24"/>
    </location>
</feature>
<evidence type="ECO:0000313" key="10">
    <source>
        <dbReference type="Proteomes" id="UP000292307"/>
    </source>
</evidence>
<evidence type="ECO:0000259" key="7">
    <source>
        <dbReference type="Pfam" id="PF00593"/>
    </source>
</evidence>
<comment type="subcellular location">
    <subcellularLocation>
        <location evidence="1 5">Cell outer membrane</location>
    </subcellularLocation>
</comment>
<feature type="domain" description="TonB-dependent receptor-like beta-barrel" evidence="7">
    <location>
        <begin position="516"/>
        <end position="961"/>
    </location>
</feature>